<keyword evidence="1" id="KW-1133">Transmembrane helix</keyword>
<keyword evidence="3" id="KW-1185">Reference proteome</keyword>
<evidence type="ECO:0000313" key="3">
    <source>
        <dbReference type="Proteomes" id="UP000660708"/>
    </source>
</evidence>
<dbReference type="AlphaFoldDB" id="A0A8I0N1M7"/>
<sequence length="51" mass="5816">MDVGKLLIDISVFGFFYFIALLAYDHFFGEKLQLERSSAKQVVNKKRGSST</sequence>
<keyword evidence="1" id="KW-0472">Membrane</keyword>
<name>A0A8I0N1M7_9GAMM</name>
<proteinExistence type="predicted"/>
<comment type="caution">
    <text evidence="2">The sequence shown here is derived from an EMBL/GenBank/DDBJ whole genome shotgun (WGS) entry which is preliminary data.</text>
</comment>
<gene>
    <name evidence="2" type="ORF">PPEP_b1119</name>
</gene>
<evidence type="ECO:0000313" key="2">
    <source>
        <dbReference type="EMBL" id="MBE0349181.1"/>
    </source>
</evidence>
<organism evidence="2 3">
    <name type="scientific">Pseudoalteromonas peptidolytica F12-50-A1</name>
    <dbReference type="NCBI Taxonomy" id="1315280"/>
    <lineage>
        <taxon>Bacteria</taxon>
        <taxon>Pseudomonadati</taxon>
        <taxon>Pseudomonadota</taxon>
        <taxon>Gammaproteobacteria</taxon>
        <taxon>Alteromonadales</taxon>
        <taxon>Pseudoalteromonadaceae</taxon>
        <taxon>Pseudoalteromonas</taxon>
    </lineage>
</organism>
<dbReference type="Proteomes" id="UP000660708">
    <property type="component" value="Unassembled WGS sequence"/>
</dbReference>
<accession>A0A8I0N1M7</accession>
<dbReference type="EMBL" id="AQHF01000034">
    <property type="protein sequence ID" value="MBE0349181.1"/>
    <property type="molecule type" value="Genomic_DNA"/>
</dbReference>
<evidence type="ECO:0000256" key="1">
    <source>
        <dbReference type="SAM" id="Phobius"/>
    </source>
</evidence>
<keyword evidence="1" id="KW-0812">Transmembrane</keyword>
<feature type="transmembrane region" description="Helical" evidence="1">
    <location>
        <begin position="6"/>
        <end position="24"/>
    </location>
</feature>
<reference evidence="2 3" key="1">
    <citation type="submission" date="2015-06" db="EMBL/GenBank/DDBJ databases">
        <title>Genome sequence of Pseudoalteromonas peptidolytica.</title>
        <authorList>
            <person name="Xie B.-B."/>
            <person name="Rong J.-C."/>
            <person name="Qin Q.-L."/>
            <person name="Zhang Y.-Z."/>
        </authorList>
    </citation>
    <scope>NUCLEOTIDE SEQUENCE [LARGE SCALE GENOMIC DNA]</scope>
    <source>
        <strain evidence="2 3">F12-50-A1</strain>
    </source>
</reference>
<protein>
    <submittedName>
        <fullName evidence="2">Uncharacterized protein</fullName>
    </submittedName>
</protein>